<accession>A0ACC1X1S4</accession>
<evidence type="ECO:0000313" key="2">
    <source>
        <dbReference type="Proteomes" id="UP001164539"/>
    </source>
</evidence>
<dbReference type="Proteomes" id="UP001164539">
    <property type="component" value="Chromosome 12"/>
</dbReference>
<protein>
    <submittedName>
        <fullName evidence="1">Short-chain dehydrogenase/reductase</fullName>
    </submittedName>
</protein>
<organism evidence="1 2">
    <name type="scientific">Melia azedarach</name>
    <name type="common">Chinaberry tree</name>
    <dbReference type="NCBI Taxonomy" id="155640"/>
    <lineage>
        <taxon>Eukaryota</taxon>
        <taxon>Viridiplantae</taxon>
        <taxon>Streptophyta</taxon>
        <taxon>Embryophyta</taxon>
        <taxon>Tracheophyta</taxon>
        <taxon>Spermatophyta</taxon>
        <taxon>Magnoliopsida</taxon>
        <taxon>eudicotyledons</taxon>
        <taxon>Gunneridae</taxon>
        <taxon>Pentapetalae</taxon>
        <taxon>rosids</taxon>
        <taxon>malvids</taxon>
        <taxon>Sapindales</taxon>
        <taxon>Meliaceae</taxon>
        <taxon>Melia</taxon>
    </lineage>
</organism>
<reference evidence="1 2" key="1">
    <citation type="journal article" date="2023" name="Science">
        <title>Complex scaffold remodeling in plant triterpene biosynthesis.</title>
        <authorList>
            <person name="De La Pena R."/>
            <person name="Hodgson H."/>
            <person name="Liu J.C."/>
            <person name="Stephenson M.J."/>
            <person name="Martin A.C."/>
            <person name="Owen C."/>
            <person name="Harkess A."/>
            <person name="Leebens-Mack J."/>
            <person name="Jimenez L.E."/>
            <person name="Osbourn A."/>
            <person name="Sattely E.S."/>
        </authorList>
    </citation>
    <scope>NUCLEOTIDE SEQUENCE [LARGE SCALE GENOMIC DNA]</scope>
    <source>
        <strain evidence="2">cv. JPN11</strain>
        <tissue evidence="1">Leaf</tissue>
    </source>
</reference>
<proteinExistence type="predicted"/>
<dbReference type="EMBL" id="CM051405">
    <property type="protein sequence ID" value="KAJ4705346.1"/>
    <property type="molecule type" value="Genomic_DNA"/>
</dbReference>
<gene>
    <name evidence="1" type="ORF">OWV82_022135</name>
</gene>
<evidence type="ECO:0000313" key="1">
    <source>
        <dbReference type="EMBL" id="KAJ4705346.1"/>
    </source>
</evidence>
<name>A0ACC1X1S4_MELAZ</name>
<sequence length="248" mass="26298">MVFKCMSLNLKSNMPLSSNFRLQGKVAIITGGTSGIGATAAKLFHENGAKVVIADVQDKRGQALADKLGEGVCYVHCDVSNEDDIINLVDTAVAKYGKLDIMYNNAGNLDCPSGNILDTQKSDVERLLAVNTVGGFLGAKHAARVMLPQRKGCILFTASDCRELAGVGSSAYAVSRYGVLGLVKGLEAELGQYGIRVNCVSTMRQMGNRRGQVLKTQDSIANAALHLASDETSYVSGQNLVSMEGSVF</sequence>
<comment type="caution">
    <text evidence="1">The sequence shown here is derived from an EMBL/GenBank/DDBJ whole genome shotgun (WGS) entry which is preliminary data.</text>
</comment>
<keyword evidence="2" id="KW-1185">Reference proteome</keyword>